<organism evidence="1 2">
    <name type="scientific">Klebsiella michiganensis</name>
    <dbReference type="NCBI Taxonomy" id="1134687"/>
    <lineage>
        <taxon>Bacteria</taxon>
        <taxon>Pseudomonadati</taxon>
        <taxon>Pseudomonadota</taxon>
        <taxon>Gammaproteobacteria</taxon>
        <taxon>Enterobacterales</taxon>
        <taxon>Enterobacteriaceae</taxon>
        <taxon>Klebsiella/Raoultella group</taxon>
        <taxon>Klebsiella</taxon>
    </lineage>
</organism>
<reference evidence="1 2" key="2">
    <citation type="submission" date="2018-01" db="EMBL/GenBank/DDBJ databases">
        <title>Genomic study of Klebsiella pneumoniae.</title>
        <authorList>
            <person name="Yang Y."/>
            <person name="Bicalho R."/>
        </authorList>
    </citation>
    <scope>NUCLEOTIDE SEQUENCE [LARGE SCALE GENOMIC DNA]</scope>
    <source>
        <strain evidence="1 2">A11</strain>
    </source>
</reference>
<dbReference type="EMBL" id="PIDS01000361">
    <property type="protein sequence ID" value="PLL40217.1"/>
    <property type="molecule type" value="Genomic_DNA"/>
</dbReference>
<dbReference type="Proteomes" id="UP000234505">
    <property type="component" value="Unassembled WGS sequence"/>
</dbReference>
<accession>A0A2J4RAA5</accession>
<dbReference type="NCBIfam" id="TIGR03752">
    <property type="entry name" value="conj_TIGR03752"/>
    <property type="match status" value="1"/>
</dbReference>
<dbReference type="InterPro" id="IPR021207">
    <property type="entry name" value="Integr_conj_element_PFL4705"/>
</dbReference>
<reference evidence="1 2" key="1">
    <citation type="submission" date="2017-11" db="EMBL/GenBank/DDBJ databases">
        <authorList>
            <person name="Han C.G."/>
        </authorList>
    </citation>
    <scope>NUCLEOTIDE SEQUENCE [LARGE SCALE GENOMIC DNA]</scope>
    <source>
        <strain evidence="1 2">A11</strain>
    </source>
</reference>
<proteinExistence type="predicted"/>
<name>A0A2J4RAA5_9ENTR</name>
<evidence type="ECO:0000313" key="2">
    <source>
        <dbReference type="Proteomes" id="UP000234505"/>
    </source>
</evidence>
<dbReference type="AlphaFoldDB" id="A0A2J4RAA5"/>
<sequence>RWLEPLDAPPPMDEKLLRVPLKAADKPPPKPDVKIYTLPQNATLTGSVAMTALIGRVPLNGTVSDPYPFKLLIGEDNLTANGIELPDVAGAVVSGIASGDWTLSCVRGQITSMTFVFHDGTIRTVPHGGKSGNKQQEIGWLSDNQGLPCIPGERKSNAKEYLTSQFLLAGSGAAAQAFANGESTTVVEDGSITSAVTGNNGQYVLGQAIGGGLKETADWMKQHYGQMFDAVYVPPGHKVAVHLTEPLTIDYEPEGRQVKYQQASKPGGLE</sequence>
<evidence type="ECO:0000313" key="1">
    <source>
        <dbReference type="EMBL" id="PLL40217.1"/>
    </source>
</evidence>
<feature type="non-terminal residue" evidence="1">
    <location>
        <position position="1"/>
    </location>
</feature>
<comment type="caution">
    <text evidence="1">The sequence shown here is derived from an EMBL/GenBank/DDBJ whole genome shotgun (WGS) entry which is preliminary data.</text>
</comment>
<gene>
    <name evidence="1" type="ORF">CWN50_12600</name>
</gene>
<protein>
    <submittedName>
        <fullName evidence="1">TIGR03752 family integrating conjugative element protein</fullName>
    </submittedName>
</protein>